<sequence length="277" mass="30394">MMKMAIMVASDAGVRVAERIRQEWGQGEVEVFSVEEREGCVRVDSLLRFTQAHFNEYEVFVFVGAMGICVRAIAPCLKSKYVDPAVVNVDAEGRHVISVLSGHVGGANRLTQRIAGILGAEAVLTTQSDTSGLWALDLLGGEYGWQVERALPMNDLIAKFVNARPTALLLEIRDGGTDYLERTRPAHVDVFYHFEDIPQERYELLIAVTPFVHESEVPALYYRPAVLHLGVGCRKQCQPEGIGEVICSTLKEKGLSPLSVGTVATIDLKKDEPLVAG</sequence>
<gene>
    <name evidence="4" type="ORF">H9863_04075</name>
</gene>
<dbReference type="SUPFAM" id="SSF159672">
    <property type="entry name" value="CbiG N-terminal domain-like"/>
    <property type="match status" value="1"/>
</dbReference>
<dbReference type="Pfam" id="PF01890">
    <property type="entry name" value="CbiG_C"/>
    <property type="match status" value="1"/>
</dbReference>
<comment type="caution">
    <text evidence="4">The sequence shown here is derived from an EMBL/GenBank/DDBJ whole genome shotgun (WGS) entry which is preliminary data.</text>
</comment>
<evidence type="ECO:0000259" key="3">
    <source>
        <dbReference type="Pfam" id="PF11761"/>
    </source>
</evidence>
<dbReference type="InterPro" id="IPR021744">
    <property type="entry name" value="CbiG_N"/>
</dbReference>
<dbReference type="PANTHER" id="PTHR37477">
    <property type="entry name" value="COBALT-PRECORRIN-5A HYDROLASE"/>
    <property type="match status" value="1"/>
</dbReference>
<dbReference type="InterPro" id="IPR038029">
    <property type="entry name" value="GbiG_N_sf"/>
</dbReference>
<feature type="domain" description="Cobalamin biosynthesis central region" evidence="3">
    <location>
        <begin position="134"/>
        <end position="224"/>
    </location>
</feature>
<dbReference type="Gene3D" id="3.30.420.180">
    <property type="entry name" value="CobE/GbiG C-terminal domain"/>
    <property type="match status" value="1"/>
</dbReference>
<protein>
    <submittedName>
        <fullName evidence="4">Cobalamin biosynthesis protein</fullName>
    </submittedName>
</protein>
<dbReference type="EMBL" id="DXFT01000081">
    <property type="protein sequence ID" value="HIX03281.1"/>
    <property type="molecule type" value="Genomic_DNA"/>
</dbReference>
<feature type="domain" description="CobE/GbiG C-terminal" evidence="1">
    <location>
        <begin position="227"/>
        <end position="274"/>
    </location>
</feature>
<dbReference type="Gene3D" id="3.40.50.11220">
    <property type="match status" value="1"/>
</dbReference>
<dbReference type="InterPro" id="IPR021745">
    <property type="entry name" value="CbiG_mid"/>
</dbReference>
<proteinExistence type="predicted"/>
<dbReference type="Proteomes" id="UP000824202">
    <property type="component" value="Unassembled WGS sequence"/>
</dbReference>
<reference evidence="4" key="1">
    <citation type="journal article" date="2021" name="PeerJ">
        <title>Extensive microbial diversity within the chicken gut microbiome revealed by metagenomics and culture.</title>
        <authorList>
            <person name="Gilroy R."/>
            <person name="Ravi A."/>
            <person name="Getino M."/>
            <person name="Pursley I."/>
            <person name="Horton D.L."/>
            <person name="Alikhan N.F."/>
            <person name="Baker D."/>
            <person name="Gharbi K."/>
            <person name="Hall N."/>
            <person name="Watson M."/>
            <person name="Adriaenssens E.M."/>
            <person name="Foster-Nyarko E."/>
            <person name="Jarju S."/>
            <person name="Secka A."/>
            <person name="Antonio M."/>
            <person name="Oren A."/>
            <person name="Chaudhuri R.R."/>
            <person name="La Ragione R."/>
            <person name="Hildebrand F."/>
            <person name="Pallen M.J."/>
        </authorList>
    </citation>
    <scope>NUCLEOTIDE SEQUENCE</scope>
    <source>
        <strain evidence="4">23274</strain>
    </source>
</reference>
<organism evidence="4 5">
    <name type="scientific">Candidatus Odoribacter faecigallinarum</name>
    <dbReference type="NCBI Taxonomy" id="2838706"/>
    <lineage>
        <taxon>Bacteria</taxon>
        <taxon>Pseudomonadati</taxon>
        <taxon>Bacteroidota</taxon>
        <taxon>Bacteroidia</taxon>
        <taxon>Bacteroidales</taxon>
        <taxon>Odoribacteraceae</taxon>
        <taxon>Odoribacter</taxon>
    </lineage>
</organism>
<dbReference type="InterPro" id="IPR052553">
    <property type="entry name" value="CbiG_hydrolase"/>
</dbReference>
<accession>A0A9D2ABF4</accession>
<evidence type="ECO:0000313" key="5">
    <source>
        <dbReference type="Proteomes" id="UP000824202"/>
    </source>
</evidence>
<name>A0A9D2ABF4_9BACT</name>
<feature type="domain" description="Cobalamin synthesis G N-terminal" evidence="2">
    <location>
        <begin position="49"/>
        <end position="129"/>
    </location>
</feature>
<dbReference type="GO" id="GO:0009236">
    <property type="term" value="P:cobalamin biosynthetic process"/>
    <property type="evidence" value="ECO:0007669"/>
    <property type="project" value="InterPro"/>
</dbReference>
<dbReference type="InterPro" id="IPR002750">
    <property type="entry name" value="CobE/GbiG_C"/>
</dbReference>
<dbReference type="InterPro" id="IPR036518">
    <property type="entry name" value="CobE/GbiG_C_sf"/>
</dbReference>
<dbReference type="Pfam" id="PF11761">
    <property type="entry name" value="CbiG_mid"/>
    <property type="match status" value="1"/>
</dbReference>
<reference evidence="4" key="2">
    <citation type="submission" date="2021-04" db="EMBL/GenBank/DDBJ databases">
        <authorList>
            <person name="Gilroy R."/>
        </authorList>
    </citation>
    <scope>NUCLEOTIDE SEQUENCE</scope>
    <source>
        <strain evidence="4">23274</strain>
    </source>
</reference>
<feature type="non-terminal residue" evidence="4">
    <location>
        <position position="277"/>
    </location>
</feature>
<evidence type="ECO:0000259" key="1">
    <source>
        <dbReference type="Pfam" id="PF01890"/>
    </source>
</evidence>
<dbReference type="SUPFAM" id="SSF159664">
    <property type="entry name" value="CobE/GbiG C-terminal domain-like"/>
    <property type="match status" value="1"/>
</dbReference>
<dbReference type="Pfam" id="PF11760">
    <property type="entry name" value="CbiG_N"/>
    <property type="match status" value="1"/>
</dbReference>
<evidence type="ECO:0000313" key="4">
    <source>
        <dbReference type="EMBL" id="HIX03281.1"/>
    </source>
</evidence>
<evidence type="ECO:0000259" key="2">
    <source>
        <dbReference type="Pfam" id="PF11760"/>
    </source>
</evidence>
<dbReference type="AlphaFoldDB" id="A0A9D2ABF4"/>
<dbReference type="PANTHER" id="PTHR37477:SF1">
    <property type="entry name" value="COBALT-PRECORRIN-5A HYDROLASE"/>
    <property type="match status" value="1"/>
</dbReference>